<dbReference type="AlphaFoldDB" id="A0A8H6WUG3"/>
<sequence length="104" mass="11446">MISSKFPRDEWYAPPTPPASPIVDPSLLHPLPVPIAAWILFNVAGDASCRREKSRRAATDTSPKCDNAARCPNIGNIRVRCISENKAYTVPKIHTRHDIVCLAA</sequence>
<dbReference type="EMBL" id="JACAZH010000071">
    <property type="protein sequence ID" value="KAF7328704.1"/>
    <property type="molecule type" value="Genomic_DNA"/>
</dbReference>
<proteinExistence type="predicted"/>
<name>A0A8H6WUG3_9AGAR</name>
<evidence type="ECO:0000313" key="2">
    <source>
        <dbReference type="Proteomes" id="UP000623467"/>
    </source>
</evidence>
<reference evidence="1" key="1">
    <citation type="submission" date="2020-05" db="EMBL/GenBank/DDBJ databases">
        <title>Mycena genomes resolve the evolution of fungal bioluminescence.</title>
        <authorList>
            <person name="Tsai I.J."/>
        </authorList>
    </citation>
    <scope>NUCLEOTIDE SEQUENCE</scope>
    <source>
        <strain evidence="1">160909Yilan</strain>
    </source>
</reference>
<evidence type="ECO:0000313" key="1">
    <source>
        <dbReference type="EMBL" id="KAF7328704.1"/>
    </source>
</evidence>
<protein>
    <submittedName>
        <fullName evidence="1">Uncharacterized protein</fullName>
    </submittedName>
</protein>
<accession>A0A8H6WUG3</accession>
<dbReference type="Proteomes" id="UP000623467">
    <property type="component" value="Unassembled WGS sequence"/>
</dbReference>
<comment type="caution">
    <text evidence="1">The sequence shown here is derived from an EMBL/GenBank/DDBJ whole genome shotgun (WGS) entry which is preliminary data.</text>
</comment>
<keyword evidence="2" id="KW-1185">Reference proteome</keyword>
<gene>
    <name evidence="1" type="ORF">MSAN_02472300</name>
</gene>
<organism evidence="1 2">
    <name type="scientific">Mycena sanguinolenta</name>
    <dbReference type="NCBI Taxonomy" id="230812"/>
    <lineage>
        <taxon>Eukaryota</taxon>
        <taxon>Fungi</taxon>
        <taxon>Dikarya</taxon>
        <taxon>Basidiomycota</taxon>
        <taxon>Agaricomycotina</taxon>
        <taxon>Agaricomycetes</taxon>
        <taxon>Agaricomycetidae</taxon>
        <taxon>Agaricales</taxon>
        <taxon>Marasmiineae</taxon>
        <taxon>Mycenaceae</taxon>
        <taxon>Mycena</taxon>
    </lineage>
</organism>